<dbReference type="WBParaSite" id="nRc.2.0.1.t20597-RA">
    <property type="protein sequence ID" value="nRc.2.0.1.t20597-RA"/>
    <property type="gene ID" value="nRc.2.0.1.g20597"/>
</dbReference>
<sequence>MKECWNSMVKEFSKKEENNVYAEYTQMHFVWQPSNLDQMEIYQRTSSSHIFSHVIANSSDLKSVTLVVWRMLVTCGCGDDEYFISANSKELL</sequence>
<evidence type="ECO:0000313" key="1">
    <source>
        <dbReference type="Proteomes" id="UP000887565"/>
    </source>
</evidence>
<accession>A0A915J4F5</accession>
<dbReference type="AlphaFoldDB" id="A0A915J4F5"/>
<name>A0A915J4F5_ROMCU</name>
<protein>
    <submittedName>
        <fullName evidence="2">Uncharacterized protein</fullName>
    </submittedName>
</protein>
<keyword evidence="1" id="KW-1185">Reference proteome</keyword>
<reference evidence="2" key="1">
    <citation type="submission" date="2022-11" db="UniProtKB">
        <authorList>
            <consortium name="WormBaseParasite"/>
        </authorList>
    </citation>
    <scope>IDENTIFICATION</scope>
</reference>
<evidence type="ECO:0000313" key="2">
    <source>
        <dbReference type="WBParaSite" id="nRc.2.0.1.t20597-RA"/>
    </source>
</evidence>
<proteinExistence type="predicted"/>
<dbReference type="Proteomes" id="UP000887565">
    <property type="component" value="Unplaced"/>
</dbReference>
<organism evidence="1 2">
    <name type="scientific">Romanomermis culicivorax</name>
    <name type="common">Nematode worm</name>
    <dbReference type="NCBI Taxonomy" id="13658"/>
    <lineage>
        <taxon>Eukaryota</taxon>
        <taxon>Metazoa</taxon>
        <taxon>Ecdysozoa</taxon>
        <taxon>Nematoda</taxon>
        <taxon>Enoplea</taxon>
        <taxon>Dorylaimia</taxon>
        <taxon>Mermithida</taxon>
        <taxon>Mermithoidea</taxon>
        <taxon>Mermithidae</taxon>
        <taxon>Romanomermis</taxon>
    </lineage>
</organism>